<dbReference type="InterPro" id="IPR043502">
    <property type="entry name" value="DNA/RNA_pol_sf"/>
</dbReference>
<dbReference type="PANTHER" id="PTHR33064:SF37">
    <property type="entry name" value="RIBONUCLEASE H"/>
    <property type="match status" value="1"/>
</dbReference>
<dbReference type="InterPro" id="IPR051320">
    <property type="entry name" value="Viral_Replic_Matur_Polypro"/>
</dbReference>
<comment type="caution">
    <text evidence="3">The sequence shown here is derived from an EMBL/GenBank/DDBJ whole genome shotgun (WGS) entry which is preliminary data.</text>
</comment>
<evidence type="ECO:0000313" key="4">
    <source>
        <dbReference type="Proteomes" id="UP000887159"/>
    </source>
</evidence>
<dbReference type="GO" id="GO:0003964">
    <property type="term" value="F:RNA-directed DNA polymerase activity"/>
    <property type="evidence" value="ECO:0007669"/>
    <property type="project" value="UniProtKB-EC"/>
</dbReference>
<feature type="domain" description="Reverse transcriptase/retrotransposon-derived protein RNase H-like" evidence="2">
    <location>
        <begin position="97"/>
        <end position="156"/>
    </location>
</feature>
<organism evidence="3 4">
    <name type="scientific">Trichonephila clavipes</name>
    <name type="common">Golden silk orbweaver</name>
    <name type="synonym">Nephila clavipes</name>
    <dbReference type="NCBI Taxonomy" id="2585209"/>
    <lineage>
        <taxon>Eukaryota</taxon>
        <taxon>Metazoa</taxon>
        <taxon>Ecdysozoa</taxon>
        <taxon>Arthropoda</taxon>
        <taxon>Chelicerata</taxon>
        <taxon>Arachnida</taxon>
        <taxon>Araneae</taxon>
        <taxon>Araneomorphae</taxon>
        <taxon>Entelegynae</taxon>
        <taxon>Araneoidea</taxon>
        <taxon>Nephilidae</taxon>
        <taxon>Trichonephila</taxon>
    </lineage>
</organism>
<sequence length="158" mass="17908">MSKVAQNMSDFALNLGKCEFARQKVKYLGNVIGSSRPSPNKERIKAIQSLEAPTTKKKLRNALGLCYFYRQYIPNFAKIALPLTELTKKKVPTEIPWSKDAENAFKELKTAVWVITELQVPDIEKPYYLHTDASQTAFRCCPGQLDGEDNIHLIAFGR</sequence>
<dbReference type="Gene3D" id="3.30.70.270">
    <property type="match status" value="1"/>
</dbReference>
<protein>
    <recommendedName>
        <fullName evidence="1">RNA-directed DNA polymerase</fullName>
        <ecNumber evidence="1">2.7.7.49</ecNumber>
    </recommendedName>
</protein>
<evidence type="ECO:0000259" key="2">
    <source>
        <dbReference type="Pfam" id="PF17919"/>
    </source>
</evidence>
<dbReference type="Proteomes" id="UP000887159">
    <property type="component" value="Unassembled WGS sequence"/>
</dbReference>
<dbReference type="Pfam" id="PF17919">
    <property type="entry name" value="RT_RNaseH_2"/>
    <property type="match status" value="1"/>
</dbReference>
<dbReference type="EC" id="2.7.7.49" evidence="1"/>
<dbReference type="EMBL" id="BMAU01021361">
    <property type="protein sequence ID" value="GFY22773.1"/>
    <property type="molecule type" value="Genomic_DNA"/>
</dbReference>
<evidence type="ECO:0000313" key="3">
    <source>
        <dbReference type="EMBL" id="GFY22773.1"/>
    </source>
</evidence>
<dbReference type="AlphaFoldDB" id="A0A8X7B860"/>
<proteinExistence type="predicted"/>
<dbReference type="InterPro" id="IPR041577">
    <property type="entry name" value="RT_RNaseH_2"/>
</dbReference>
<evidence type="ECO:0000256" key="1">
    <source>
        <dbReference type="ARBA" id="ARBA00012493"/>
    </source>
</evidence>
<dbReference type="FunFam" id="3.30.70.270:FF:000020">
    <property type="entry name" value="Transposon Tf2-6 polyprotein-like Protein"/>
    <property type="match status" value="1"/>
</dbReference>
<dbReference type="PANTHER" id="PTHR33064">
    <property type="entry name" value="POL PROTEIN"/>
    <property type="match status" value="1"/>
</dbReference>
<accession>A0A8X7B860</accession>
<dbReference type="InterPro" id="IPR043128">
    <property type="entry name" value="Rev_trsase/Diguanyl_cyclase"/>
</dbReference>
<keyword evidence="4" id="KW-1185">Reference proteome</keyword>
<dbReference type="SUPFAM" id="SSF56672">
    <property type="entry name" value="DNA/RNA polymerases"/>
    <property type="match status" value="1"/>
</dbReference>
<reference evidence="3" key="1">
    <citation type="submission" date="2020-08" db="EMBL/GenBank/DDBJ databases">
        <title>Multicomponent nature underlies the extraordinary mechanical properties of spider dragline silk.</title>
        <authorList>
            <person name="Kono N."/>
            <person name="Nakamura H."/>
            <person name="Mori M."/>
            <person name="Yoshida Y."/>
            <person name="Ohtoshi R."/>
            <person name="Malay A.D."/>
            <person name="Moran D.A.P."/>
            <person name="Tomita M."/>
            <person name="Numata K."/>
            <person name="Arakawa K."/>
        </authorList>
    </citation>
    <scope>NUCLEOTIDE SEQUENCE</scope>
</reference>
<name>A0A8X7B860_TRICX</name>
<gene>
    <name evidence="3" type="primary">pol</name>
    <name evidence="3" type="ORF">TNCV_2180341</name>
</gene>